<organism evidence="2 3">
    <name type="scientific">Anncaliia algerae PRA339</name>
    <dbReference type="NCBI Taxonomy" id="1288291"/>
    <lineage>
        <taxon>Eukaryota</taxon>
        <taxon>Fungi</taxon>
        <taxon>Fungi incertae sedis</taxon>
        <taxon>Microsporidia</taxon>
        <taxon>Tubulinosematoidea</taxon>
        <taxon>Tubulinosematidae</taxon>
        <taxon>Anncaliia</taxon>
    </lineage>
</organism>
<dbReference type="SUPFAM" id="SSF50182">
    <property type="entry name" value="Sm-like ribonucleoproteins"/>
    <property type="match status" value="1"/>
</dbReference>
<dbReference type="InterPro" id="IPR047575">
    <property type="entry name" value="Sm"/>
</dbReference>
<dbReference type="InterPro" id="IPR010920">
    <property type="entry name" value="LSM_dom_sf"/>
</dbReference>
<protein>
    <recommendedName>
        <fullName evidence="1">Sm domain-containing protein</fullName>
    </recommendedName>
</protein>
<dbReference type="Proteomes" id="UP000030655">
    <property type="component" value="Unassembled WGS sequence"/>
</dbReference>
<reference evidence="2 3" key="2">
    <citation type="submission" date="2014-03" db="EMBL/GenBank/DDBJ databases">
        <title>The Genome Sequence of Anncaliia algerae insect isolate PRA339.</title>
        <authorList>
            <consortium name="The Broad Institute Genome Sequencing Platform"/>
            <consortium name="The Broad Institute Genome Sequencing Center for Infectious Disease"/>
            <person name="Cuomo C."/>
            <person name="Becnel J."/>
            <person name="Sanscrainte N."/>
            <person name="Walker B."/>
            <person name="Young S.K."/>
            <person name="Zeng Q."/>
            <person name="Gargeya S."/>
            <person name="Fitzgerald M."/>
            <person name="Haas B."/>
            <person name="Abouelleil A."/>
            <person name="Alvarado L."/>
            <person name="Arachchi H.M."/>
            <person name="Berlin A.M."/>
            <person name="Chapman S.B."/>
            <person name="Dewar J."/>
            <person name="Goldberg J."/>
            <person name="Griggs A."/>
            <person name="Gujja S."/>
            <person name="Hansen M."/>
            <person name="Howarth C."/>
            <person name="Imamovic A."/>
            <person name="Larimer J."/>
            <person name="McCowan C."/>
            <person name="Murphy C."/>
            <person name="Neiman D."/>
            <person name="Pearson M."/>
            <person name="Priest M."/>
            <person name="Roberts A."/>
            <person name="Saif S."/>
            <person name="Shea T."/>
            <person name="Sisk P."/>
            <person name="Sykes S."/>
            <person name="Wortman J."/>
            <person name="Nusbaum C."/>
            <person name="Birren B."/>
        </authorList>
    </citation>
    <scope>NUCLEOTIDE SEQUENCE [LARGE SCALE GENOMIC DNA]</scope>
    <source>
        <strain evidence="2 3">PRA339</strain>
    </source>
</reference>
<proteinExistence type="predicted"/>
<dbReference type="GO" id="GO:0003723">
    <property type="term" value="F:RNA binding"/>
    <property type="evidence" value="ECO:0007669"/>
    <property type="project" value="InterPro"/>
</dbReference>
<dbReference type="PROSITE" id="PS52002">
    <property type="entry name" value="SM"/>
    <property type="match status" value="1"/>
</dbReference>
<dbReference type="VEuPathDB" id="MicrosporidiaDB:H312_01787"/>
<evidence type="ECO:0000259" key="1">
    <source>
        <dbReference type="PROSITE" id="PS52002"/>
    </source>
</evidence>
<reference evidence="3" key="1">
    <citation type="submission" date="2013-02" db="EMBL/GenBank/DDBJ databases">
        <authorList>
            <consortium name="The Broad Institute Genome Sequencing Platform"/>
            <person name="Cuomo C."/>
            <person name="Becnel J."/>
            <person name="Sanscrainte N."/>
            <person name="Walker B."/>
            <person name="Young S.K."/>
            <person name="Zeng Q."/>
            <person name="Gargeya S."/>
            <person name="Fitzgerald M."/>
            <person name="Haas B."/>
            <person name="Abouelleil A."/>
            <person name="Alvarado L."/>
            <person name="Arachchi H.M."/>
            <person name="Berlin A.M."/>
            <person name="Chapman S.B."/>
            <person name="Dewar J."/>
            <person name="Goldberg J."/>
            <person name="Griggs A."/>
            <person name="Gujja S."/>
            <person name="Hansen M."/>
            <person name="Howarth C."/>
            <person name="Imamovic A."/>
            <person name="Larimer J."/>
            <person name="McCowan C."/>
            <person name="Murphy C."/>
            <person name="Neiman D."/>
            <person name="Pearson M."/>
            <person name="Priest M."/>
            <person name="Roberts A."/>
            <person name="Saif S."/>
            <person name="Shea T."/>
            <person name="Sisk P."/>
            <person name="Sykes S."/>
            <person name="Wortman J."/>
            <person name="Nusbaum C."/>
            <person name="Birren B."/>
        </authorList>
    </citation>
    <scope>NUCLEOTIDE SEQUENCE [LARGE SCALE GENOMIC DNA]</scope>
    <source>
        <strain evidence="3">PRA339</strain>
    </source>
</reference>
<keyword evidence="3" id="KW-1185">Reference proteome</keyword>
<sequence>MISPDKILKTFLEERITIRCKDVENITGILQGFDEHFNVALQVEDKIHFIRGENIIHIALNKTN</sequence>
<dbReference type="HOGENOM" id="CLU_076902_11_2_1"/>
<accession>A0A059F0S6</accession>
<evidence type="ECO:0000313" key="2">
    <source>
        <dbReference type="EMBL" id="KCZ80780.1"/>
    </source>
</evidence>
<dbReference type="AlphaFoldDB" id="A0A059F0S6"/>
<gene>
    <name evidence="2" type="ORF">H312_01787</name>
</gene>
<dbReference type="Gene3D" id="2.30.30.100">
    <property type="match status" value="1"/>
</dbReference>
<name>A0A059F0S6_9MICR</name>
<dbReference type="OrthoDB" id="29543at2759"/>
<evidence type="ECO:0000313" key="3">
    <source>
        <dbReference type="Proteomes" id="UP000030655"/>
    </source>
</evidence>
<dbReference type="Pfam" id="PF01423">
    <property type="entry name" value="LSM"/>
    <property type="match status" value="1"/>
</dbReference>
<dbReference type="EMBL" id="KK365162">
    <property type="protein sequence ID" value="KCZ80780.1"/>
    <property type="molecule type" value="Genomic_DNA"/>
</dbReference>
<feature type="domain" description="Sm" evidence="1">
    <location>
        <begin position="3"/>
        <end position="64"/>
    </location>
</feature>
<dbReference type="GO" id="GO:0032991">
    <property type="term" value="C:protein-containing complex"/>
    <property type="evidence" value="ECO:0007669"/>
    <property type="project" value="UniProtKB-ARBA"/>
</dbReference>
<dbReference type="SMART" id="SM00651">
    <property type="entry name" value="Sm"/>
    <property type="match status" value="1"/>
</dbReference>
<dbReference type="InterPro" id="IPR001163">
    <property type="entry name" value="Sm_dom_euk/arc"/>
</dbReference>